<evidence type="ECO:0000256" key="6">
    <source>
        <dbReference type="SAM" id="MobiDB-lite"/>
    </source>
</evidence>
<dbReference type="GeneID" id="35429134"/>
<protein>
    <recommendedName>
        <fullName evidence="7">Zn(2)-C6 fungal-type domain-containing protein</fullName>
    </recommendedName>
</protein>
<comment type="subcellular location">
    <subcellularLocation>
        <location evidence="1">Nucleus</location>
    </subcellularLocation>
</comment>
<dbReference type="SUPFAM" id="SSF57701">
    <property type="entry name" value="Zn2/Cys6 DNA-binding domain"/>
    <property type="match status" value="1"/>
</dbReference>
<keyword evidence="2" id="KW-0479">Metal-binding</keyword>
<dbReference type="SMART" id="SM00906">
    <property type="entry name" value="Fungal_trans"/>
    <property type="match status" value="1"/>
</dbReference>
<dbReference type="InterPro" id="IPR050815">
    <property type="entry name" value="TF_fung"/>
</dbReference>
<name>A0ABZ0NEB4_CERBT</name>
<dbReference type="PANTHER" id="PTHR47338">
    <property type="entry name" value="ZN(II)2CYS6 TRANSCRIPTION FACTOR (EUROFUNG)-RELATED"/>
    <property type="match status" value="1"/>
</dbReference>
<accession>A0ABZ0NEB4</accession>
<dbReference type="CDD" id="cd00067">
    <property type="entry name" value="GAL4"/>
    <property type="match status" value="1"/>
</dbReference>
<evidence type="ECO:0000256" key="5">
    <source>
        <dbReference type="ARBA" id="ARBA00023242"/>
    </source>
</evidence>
<dbReference type="Pfam" id="PF04082">
    <property type="entry name" value="Fungal_trans"/>
    <property type="match status" value="1"/>
</dbReference>
<dbReference type="InterPro" id="IPR036864">
    <property type="entry name" value="Zn2-C6_fun-type_DNA-bd_sf"/>
</dbReference>
<dbReference type="Gene3D" id="4.10.240.10">
    <property type="entry name" value="Zn(2)-C6 fungal-type DNA-binding domain"/>
    <property type="match status" value="1"/>
</dbReference>
<feature type="region of interest" description="Disordered" evidence="6">
    <location>
        <begin position="97"/>
        <end position="134"/>
    </location>
</feature>
<evidence type="ECO:0000256" key="2">
    <source>
        <dbReference type="ARBA" id="ARBA00022723"/>
    </source>
</evidence>
<reference evidence="8 9" key="1">
    <citation type="submission" date="2023-09" db="EMBL/GenBank/DDBJ databases">
        <title>Complete-Gapless Cercospora beticola genome.</title>
        <authorList>
            <person name="Wyatt N.A."/>
            <person name="Spanner R.E."/>
            <person name="Bolton M.D."/>
        </authorList>
    </citation>
    <scope>NUCLEOTIDE SEQUENCE [LARGE SCALE GENOMIC DNA]</scope>
    <source>
        <strain evidence="8">Cb09-40</strain>
    </source>
</reference>
<dbReference type="InterPro" id="IPR001138">
    <property type="entry name" value="Zn2Cys6_DnaBD"/>
</dbReference>
<dbReference type="Pfam" id="PF00172">
    <property type="entry name" value="Zn_clus"/>
    <property type="match status" value="1"/>
</dbReference>
<dbReference type="Proteomes" id="UP001302367">
    <property type="component" value="Chromosome 2"/>
</dbReference>
<gene>
    <name evidence="8" type="ORF">RHO25_002474</name>
</gene>
<dbReference type="SMART" id="SM00066">
    <property type="entry name" value="GAL4"/>
    <property type="match status" value="1"/>
</dbReference>
<dbReference type="CDD" id="cd12148">
    <property type="entry name" value="fungal_TF_MHR"/>
    <property type="match status" value="1"/>
</dbReference>
<dbReference type="PROSITE" id="PS00463">
    <property type="entry name" value="ZN2_CY6_FUNGAL_1"/>
    <property type="match status" value="1"/>
</dbReference>
<evidence type="ECO:0000259" key="7">
    <source>
        <dbReference type="PROSITE" id="PS00463"/>
    </source>
</evidence>
<dbReference type="InterPro" id="IPR007219">
    <property type="entry name" value="XnlR_reg_dom"/>
</dbReference>
<feature type="domain" description="Zn(2)-C6 fungal-type" evidence="7">
    <location>
        <begin position="64"/>
        <end position="92"/>
    </location>
</feature>
<keyword evidence="4" id="KW-0804">Transcription</keyword>
<dbReference type="RefSeq" id="XP_023455259.2">
    <property type="nucleotide sequence ID" value="XM_023598049.2"/>
</dbReference>
<evidence type="ECO:0000256" key="4">
    <source>
        <dbReference type="ARBA" id="ARBA00023163"/>
    </source>
</evidence>
<evidence type="ECO:0000256" key="1">
    <source>
        <dbReference type="ARBA" id="ARBA00004123"/>
    </source>
</evidence>
<keyword evidence="3" id="KW-0805">Transcription regulation</keyword>
<keyword evidence="5" id="KW-0539">Nucleus</keyword>
<dbReference type="EMBL" id="CP134185">
    <property type="protein sequence ID" value="WPA97863.1"/>
    <property type="molecule type" value="Genomic_DNA"/>
</dbReference>
<evidence type="ECO:0000313" key="8">
    <source>
        <dbReference type="EMBL" id="WPA97863.1"/>
    </source>
</evidence>
<evidence type="ECO:0000256" key="3">
    <source>
        <dbReference type="ARBA" id="ARBA00023015"/>
    </source>
</evidence>
<evidence type="ECO:0000313" key="9">
    <source>
        <dbReference type="Proteomes" id="UP001302367"/>
    </source>
</evidence>
<sequence length="682" mass="76476">MACAATRASLSTSNSQTSDIEQTLNDLALAERIHKVKTPGLTKLLWIYIYMELTYEPIRRIGLACTNCRRKKARCTGERPVCRRCRRSGLECRFAKDAPVDAQPTPRRRSSTASEQGDEAQGRGSSDRQRVNGNPNSDLEWIKARFDSLEHQLGEIESKLDAIASASHAPQSPASATVTTSPKGSYSLPSSSTFQSILDIYFTFCHNQPYSFFHASSLRQKHFDGQLPEYVICAILATSMRFATGLLASSDCRFSAEACADRAWQLLAPLCFGDLEHGDVSVVQAVTLLSIFDFTSGQKRHRLAWVKLGVAVRVAQELRLMNEATTPISYIEQEERRRTFWSLYLLGRLITCGRDRPAAMPDRSCTLHLPSSEHSWDIGLEEPTSTLEHISSRKNCKESDKINEFKVVVTIASVLGRCTSLMLQSSNQQPCDPPWDPRSEWASIYSDLVYIESGVQFVVTAAELLQQRQASPGDLAQKNIAPHFVAAMLCCLCHCLLDHPFLIRRLVKLSGTAGSSSFFTRSWMSGLEYAQKMVTLLDCSRECGYPMLWSFSGYCLVVAGSFHALNTETNGHWDCKESRSFKSCMDHLSYLTHLWPNASLMKRSLSNFPTEVTTVRDFLLKNDETILDETHESKVLWQLVDYSYLSQGKDRIESNYNVDSLSAELFEWQAGFDAGVSPLWPA</sequence>
<organism evidence="8 9">
    <name type="scientific">Cercospora beticola</name>
    <name type="common">Sugarbeet leaf spot fungus</name>
    <dbReference type="NCBI Taxonomy" id="122368"/>
    <lineage>
        <taxon>Eukaryota</taxon>
        <taxon>Fungi</taxon>
        <taxon>Dikarya</taxon>
        <taxon>Ascomycota</taxon>
        <taxon>Pezizomycotina</taxon>
        <taxon>Dothideomycetes</taxon>
        <taxon>Dothideomycetidae</taxon>
        <taxon>Mycosphaerellales</taxon>
        <taxon>Mycosphaerellaceae</taxon>
        <taxon>Cercospora</taxon>
    </lineage>
</organism>
<proteinExistence type="predicted"/>
<keyword evidence="9" id="KW-1185">Reference proteome</keyword>
<dbReference type="PANTHER" id="PTHR47338:SF4">
    <property type="entry name" value="ZN(II)2CYS6 TRANSCRIPTION FACTOR (EUROFUNG)"/>
    <property type="match status" value="1"/>
</dbReference>